<sequence length="224" mass="26107">MSSDEQRTSKVSMEDSESNSEPQNLHKNGPSAWFTGTFRSNFKNVLAHLLNEEQSQEVNNSYTKTTLQSDKEQFCIQWCSQVNSSSENSPVPKCRMWCVRRVEDEATWNPFSGIHFYCIDGITNCQKQLEEMDTPQQPLTWNQANYHIDVGEKSEKFKDEAVRVVKKTFSPGYEWGRRYVMSWQDGTQARFFERFTTSIKQGEGLDLAKKSFMKIMESFRGERK</sequence>
<organism evidence="2 3">
    <name type="scientific">Basidiobolus ranarum</name>
    <dbReference type="NCBI Taxonomy" id="34480"/>
    <lineage>
        <taxon>Eukaryota</taxon>
        <taxon>Fungi</taxon>
        <taxon>Fungi incertae sedis</taxon>
        <taxon>Zoopagomycota</taxon>
        <taxon>Entomophthoromycotina</taxon>
        <taxon>Basidiobolomycetes</taxon>
        <taxon>Basidiobolales</taxon>
        <taxon>Basidiobolaceae</taxon>
        <taxon>Basidiobolus</taxon>
    </lineage>
</organism>
<name>A0ABR2WQ99_9FUNG</name>
<proteinExistence type="predicted"/>
<evidence type="ECO:0000313" key="3">
    <source>
        <dbReference type="Proteomes" id="UP001479436"/>
    </source>
</evidence>
<accession>A0ABR2WQ99</accession>
<evidence type="ECO:0000313" key="2">
    <source>
        <dbReference type="EMBL" id="KAK9763668.1"/>
    </source>
</evidence>
<feature type="region of interest" description="Disordered" evidence="1">
    <location>
        <begin position="1"/>
        <end position="31"/>
    </location>
</feature>
<dbReference type="Proteomes" id="UP001479436">
    <property type="component" value="Unassembled WGS sequence"/>
</dbReference>
<gene>
    <name evidence="2" type="ORF">K7432_009439</name>
</gene>
<reference evidence="2 3" key="1">
    <citation type="submission" date="2023-04" db="EMBL/GenBank/DDBJ databases">
        <title>Genome of Basidiobolus ranarum AG-B5.</title>
        <authorList>
            <person name="Stajich J.E."/>
            <person name="Carter-House D."/>
            <person name="Gryganskyi A."/>
        </authorList>
    </citation>
    <scope>NUCLEOTIDE SEQUENCE [LARGE SCALE GENOMIC DNA]</scope>
    <source>
        <strain evidence="2 3">AG-B5</strain>
    </source>
</reference>
<keyword evidence="3" id="KW-1185">Reference proteome</keyword>
<comment type="caution">
    <text evidence="2">The sequence shown here is derived from an EMBL/GenBank/DDBJ whole genome shotgun (WGS) entry which is preliminary data.</text>
</comment>
<dbReference type="EMBL" id="JASJQH010000582">
    <property type="protein sequence ID" value="KAK9763668.1"/>
    <property type="molecule type" value="Genomic_DNA"/>
</dbReference>
<evidence type="ECO:0000256" key="1">
    <source>
        <dbReference type="SAM" id="MobiDB-lite"/>
    </source>
</evidence>
<protein>
    <submittedName>
        <fullName evidence="2">Uncharacterized protein</fullName>
    </submittedName>
</protein>